<gene>
    <name evidence="8" type="ORF">QBE51_02440</name>
</gene>
<keyword evidence="3 7" id="KW-0808">Transferase</keyword>
<evidence type="ECO:0000256" key="4">
    <source>
        <dbReference type="ARBA" id="ARBA00022723"/>
    </source>
</evidence>
<organism evidence="8 9">
    <name type="scientific">Defluviitalea saccharophila</name>
    <dbReference type="NCBI Taxonomy" id="879970"/>
    <lineage>
        <taxon>Bacteria</taxon>
        <taxon>Bacillati</taxon>
        <taxon>Bacillota</taxon>
        <taxon>Clostridia</taxon>
        <taxon>Lachnospirales</taxon>
        <taxon>Defluviitaleaceae</taxon>
        <taxon>Defluviitalea</taxon>
    </lineage>
</organism>
<evidence type="ECO:0000256" key="1">
    <source>
        <dbReference type="ARBA" id="ARBA00001946"/>
    </source>
</evidence>
<dbReference type="InterPro" id="IPR000092">
    <property type="entry name" value="Polyprenyl_synt"/>
</dbReference>
<dbReference type="Proteomes" id="UP001486565">
    <property type="component" value="Chromosome"/>
</dbReference>
<dbReference type="SUPFAM" id="SSF48576">
    <property type="entry name" value="Terpenoid synthases"/>
    <property type="match status" value="1"/>
</dbReference>
<evidence type="ECO:0000256" key="3">
    <source>
        <dbReference type="ARBA" id="ARBA00022679"/>
    </source>
</evidence>
<dbReference type="PANTHER" id="PTHR43281">
    <property type="entry name" value="FARNESYL DIPHOSPHATE SYNTHASE"/>
    <property type="match status" value="1"/>
</dbReference>
<dbReference type="NCBIfam" id="NF045485">
    <property type="entry name" value="FPPsyn"/>
    <property type="match status" value="1"/>
</dbReference>
<evidence type="ECO:0000256" key="2">
    <source>
        <dbReference type="ARBA" id="ARBA00006706"/>
    </source>
</evidence>
<protein>
    <submittedName>
        <fullName evidence="8">Polyprenyl synthetase family protein</fullName>
    </submittedName>
</protein>
<comment type="similarity">
    <text evidence="2 7">Belongs to the FPP/GGPP synthase family.</text>
</comment>
<dbReference type="InterPro" id="IPR033749">
    <property type="entry name" value="Polyprenyl_synt_CS"/>
</dbReference>
<proteinExistence type="inferred from homology"/>
<dbReference type="Gene3D" id="1.10.600.10">
    <property type="entry name" value="Farnesyl Diphosphate Synthase"/>
    <property type="match status" value="1"/>
</dbReference>
<evidence type="ECO:0000256" key="7">
    <source>
        <dbReference type="RuleBase" id="RU004466"/>
    </source>
</evidence>
<dbReference type="RefSeq" id="WP_341877375.1">
    <property type="nucleotide sequence ID" value="NZ_CP121687.1"/>
</dbReference>
<dbReference type="SFLD" id="SFLDG01017">
    <property type="entry name" value="Polyprenyl_Transferase_Like"/>
    <property type="match status" value="1"/>
</dbReference>
<evidence type="ECO:0000256" key="5">
    <source>
        <dbReference type="ARBA" id="ARBA00022842"/>
    </source>
</evidence>
<reference evidence="8 9" key="1">
    <citation type="submission" date="2023-03" db="EMBL/GenBank/DDBJ databases">
        <title>Novel Species.</title>
        <authorList>
            <person name="Ma S."/>
        </authorList>
    </citation>
    <scope>NUCLEOTIDE SEQUENCE [LARGE SCALE GENOMIC DNA]</scope>
    <source>
        <strain evidence="8 9">LIND6LT2</strain>
    </source>
</reference>
<evidence type="ECO:0000313" key="9">
    <source>
        <dbReference type="Proteomes" id="UP001486565"/>
    </source>
</evidence>
<dbReference type="PROSITE" id="PS00723">
    <property type="entry name" value="POLYPRENYL_SYNTHASE_1"/>
    <property type="match status" value="1"/>
</dbReference>
<keyword evidence="5" id="KW-0460">Magnesium</keyword>
<sequence length="295" mass="32911">MMNFKKELDNKVEIINKYLDEFIPQPHGYAEVIYDAMRYSSFAGGKRLRPVLMLSAFEAVGGVGEIIYPFACALEMIHTYSLIHDDLPAMDNDDYRRGKLTNHKVYGEGLAVLAGDALLNLAFETMIHAIKSQKSWEAVEAMDVIASSAGIKGMIGGQVVDLISEHKPVDIDILHYIHKNKTTAIIQAALKVGAILGKGSSTEIKALEEFGYCLGMAFQVQDDILDVISTQEELGKPIKSDEKNGKATFVSLKGLEYSKEYVKQLSRDAAHQLEIFKEKGQFLSWLSEYLMSRTY</sequence>
<dbReference type="EMBL" id="CP121687">
    <property type="protein sequence ID" value="WZL70411.1"/>
    <property type="molecule type" value="Genomic_DNA"/>
</dbReference>
<keyword evidence="4" id="KW-0479">Metal-binding</keyword>
<keyword evidence="9" id="KW-1185">Reference proteome</keyword>
<dbReference type="PROSITE" id="PS00444">
    <property type="entry name" value="POLYPRENYL_SYNTHASE_2"/>
    <property type="match status" value="1"/>
</dbReference>
<accession>A0ABZ2Y8R9</accession>
<dbReference type="SFLD" id="SFLDS00005">
    <property type="entry name" value="Isoprenoid_Synthase_Type_I"/>
    <property type="match status" value="1"/>
</dbReference>
<dbReference type="Pfam" id="PF00348">
    <property type="entry name" value="polyprenyl_synt"/>
    <property type="match status" value="1"/>
</dbReference>
<evidence type="ECO:0000313" key="8">
    <source>
        <dbReference type="EMBL" id="WZL70411.1"/>
    </source>
</evidence>
<dbReference type="InterPro" id="IPR053378">
    <property type="entry name" value="Prenyl_diphosphate_synthase"/>
</dbReference>
<dbReference type="InterPro" id="IPR008949">
    <property type="entry name" value="Isoprenoid_synthase_dom_sf"/>
</dbReference>
<comment type="cofactor">
    <cofactor evidence="1">
        <name>Mg(2+)</name>
        <dbReference type="ChEBI" id="CHEBI:18420"/>
    </cofactor>
</comment>
<dbReference type="PANTHER" id="PTHR43281:SF1">
    <property type="entry name" value="FARNESYL DIPHOSPHATE SYNTHASE"/>
    <property type="match status" value="1"/>
</dbReference>
<dbReference type="CDD" id="cd00685">
    <property type="entry name" value="Trans_IPPS_HT"/>
    <property type="match status" value="1"/>
</dbReference>
<evidence type="ECO:0000256" key="6">
    <source>
        <dbReference type="ARBA" id="ARBA00023229"/>
    </source>
</evidence>
<name>A0ABZ2Y8R9_9FIRM</name>
<keyword evidence="6" id="KW-0414">Isoprene biosynthesis</keyword>